<dbReference type="InterPro" id="IPR053140">
    <property type="entry name" value="GDSL_Rv0518-like"/>
</dbReference>
<dbReference type="Pfam" id="PF13472">
    <property type="entry name" value="Lipase_GDSL_2"/>
    <property type="match status" value="1"/>
</dbReference>
<gene>
    <name evidence="2" type="ORF">HAQ05_14060</name>
</gene>
<dbReference type="SUPFAM" id="SSF52266">
    <property type="entry name" value="SGNH hydrolase"/>
    <property type="match status" value="1"/>
</dbReference>
<dbReference type="GO" id="GO:0016787">
    <property type="term" value="F:hydrolase activity"/>
    <property type="evidence" value="ECO:0007669"/>
    <property type="project" value="UniProtKB-KW"/>
</dbReference>
<organism evidence="2 3">
    <name type="scientific">Pseudomonas typographi</name>
    <dbReference type="NCBI Taxonomy" id="2715964"/>
    <lineage>
        <taxon>Bacteria</taxon>
        <taxon>Pseudomonadati</taxon>
        <taxon>Pseudomonadota</taxon>
        <taxon>Gammaproteobacteria</taxon>
        <taxon>Pseudomonadales</taxon>
        <taxon>Pseudomonadaceae</taxon>
        <taxon>Pseudomonas</taxon>
    </lineage>
</organism>
<proteinExistence type="predicted"/>
<evidence type="ECO:0000259" key="1">
    <source>
        <dbReference type="Pfam" id="PF13472"/>
    </source>
</evidence>
<accession>A0ABR7Z352</accession>
<dbReference type="PANTHER" id="PTHR43784:SF2">
    <property type="entry name" value="GDSL-LIKE LIPASE_ACYLHYDROLASE, PUTATIVE (AFU_ORTHOLOGUE AFUA_2G00820)-RELATED"/>
    <property type="match status" value="1"/>
</dbReference>
<feature type="domain" description="SGNH hydrolase-type esterase" evidence="1">
    <location>
        <begin position="169"/>
        <end position="364"/>
    </location>
</feature>
<dbReference type="Proteomes" id="UP000805841">
    <property type="component" value="Unassembled WGS sequence"/>
</dbReference>
<protein>
    <submittedName>
        <fullName evidence="2">SGNH/GDSL hydrolase family protein</fullName>
    </submittedName>
</protein>
<dbReference type="InterPro" id="IPR013830">
    <property type="entry name" value="SGNH_hydro"/>
</dbReference>
<dbReference type="InterPro" id="IPR036514">
    <property type="entry name" value="SGNH_hydro_sf"/>
</dbReference>
<evidence type="ECO:0000313" key="3">
    <source>
        <dbReference type="Proteomes" id="UP000805841"/>
    </source>
</evidence>
<dbReference type="EMBL" id="JAAOCA010000016">
    <property type="protein sequence ID" value="MBD1599823.1"/>
    <property type="molecule type" value="Genomic_DNA"/>
</dbReference>
<comment type="caution">
    <text evidence="2">The sequence shown here is derived from an EMBL/GenBank/DDBJ whole genome shotgun (WGS) entry which is preliminary data.</text>
</comment>
<reference evidence="2 3" key="1">
    <citation type="journal article" date="2020" name="Insects">
        <title>Bacteria Belonging to Pseudomonas typographi sp. nov. from the Bark Beetle Ips typographus Have Genomic Potential to Aid in the Host Ecology.</title>
        <authorList>
            <person name="Peral-Aranega E."/>
            <person name="Saati-Santamaria Z."/>
            <person name="Kolarik M."/>
            <person name="Rivas R."/>
            <person name="Garcia-Fraile P."/>
        </authorList>
    </citation>
    <scope>NUCLEOTIDE SEQUENCE [LARGE SCALE GENOMIC DNA]</scope>
    <source>
        <strain evidence="2 3">CA3A</strain>
    </source>
</reference>
<dbReference type="PANTHER" id="PTHR43784">
    <property type="entry name" value="GDSL-LIKE LIPASE/ACYLHYDROLASE, PUTATIVE (AFU_ORTHOLOGUE AFUA_2G00820)-RELATED"/>
    <property type="match status" value="1"/>
</dbReference>
<sequence>MQSLNDPLVAYPYVVPRLDGVTLRQLVKLRSSGSALRVWLSNEYGLRPIHIGAAYMAPAGADGGHAGPGRAITFAGSAGIVIAAGTQWVSDPVELSSDADSTWLVSLYIERADEAARTLHRQGSETAWLSAPGNFVAHQAFEPEQILDCRYILSGVDVLDSTTPSVLVAIGDSLTDGDGSTPDSYGRWTDQAVTRLRALSPASLCVVNQGISGGRLLYGGYGDALLARFDRDVLAVSGVTAVFVLCGLNDLYMPGVLRAPGEQIDAKILCAALAQVRDRARGRGLKVYAGTLTPTGGTTGLFDYFSATGESHRQAVNHWLRNTAGFDGVADFDAALSDPRDPTRLAARFDCGDHLHLNNSGYRAMADTVVAMLQR</sequence>
<dbReference type="RefSeq" id="WP_190421601.1">
    <property type="nucleotide sequence ID" value="NZ_JAAOCA010000016.1"/>
</dbReference>
<keyword evidence="3" id="KW-1185">Reference proteome</keyword>
<evidence type="ECO:0000313" key="2">
    <source>
        <dbReference type="EMBL" id="MBD1599823.1"/>
    </source>
</evidence>
<dbReference type="Gene3D" id="3.40.50.1110">
    <property type="entry name" value="SGNH hydrolase"/>
    <property type="match status" value="1"/>
</dbReference>
<name>A0ABR7Z352_9PSED</name>
<keyword evidence="2" id="KW-0378">Hydrolase</keyword>